<evidence type="ECO:0000313" key="3">
    <source>
        <dbReference type="Proteomes" id="UP000244496"/>
    </source>
</evidence>
<feature type="transmembrane region" description="Helical" evidence="1">
    <location>
        <begin position="29"/>
        <end position="47"/>
    </location>
</feature>
<keyword evidence="3" id="KW-1185">Reference proteome</keyword>
<proteinExistence type="predicted"/>
<dbReference type="AlphaFoldDB" id="A0A2S0UHP6"/>
<keyword evidence="1" id="KW-0812">Transmembrane</keyword>
<accession>A0A2S0UHP6</accession>
<name>A0A2S0UHP6_9RHOB</name>
<feature type="transmembrane region" description="Helical" evidence="1">
    <location>
        <begin position="96"/>
        <end position="120"/>
    </location>
</feature>
<evidence type="ECO:0000256" key="1">
    <source>
        <dbReference type="SAM" id="Phobius"/>
    </source>
</evidence>
<sequence>MKMSVVKVPLGPEFILYEGEFYAVTRHRIMLFFYFGLACMILVATIGRDSDVRTPELTLAVATIEVFAGVLIVVLCKHVAVWWARRTGTIPRVRMAWVLVLTVTCAVASADVLDPFFFGIPRSTPLHFAMKLVFYIVVTELLTSIMMQYTMGYILRDLRKDKHFAADGGLLLQSPDAAA</sequence>
<gene>
    <name evidence="2" type="ORF">HYN69_01345</name>
</gene>
<keyword evidence="1" id="KW-0472">Membrane</keyword>
<dbReference type="RefSeq" id="WP_108434158.1">
    <property type="nucleotide sequence ID" value="NZ_CP028918.1"/>
</dbReference>
<protein>
    <submittedName>
        <fullName evidence="2">Uncharacterized protein</fullName>
    </submittedName>
</protein>
<evidence type="ECO:0000313" key="2">
    <source>
        <dbReference type="EMBL" id="AWB47329.1"/>
    </source>
</evidence>
<reference evidence="2 3" key="1">
    <citation type="submission" date="2018-04" db="EMBL/GenBank/DDBJ databases">
        <title>Genome sequencing of Gemmobacter.</title>
        <authorList>
            <person name="Yi H."/>
            <person name="Baek M.-G."/>
        </authorList>
    </citation>
    <scope>NUCLEOTIDE SEQUENCE [LARGE SCALE GENOMIC DNA]</scope>
    <source>
        <strain evidence="2 3">HYN0069</strain>
    </source>
</reference>
<organism evidence="2 3">
    <name type="scientific">Paragemmobacter aquarius</name>
    <dbReference type="NCBI Taxonomy" id="2169400"/>
    <lineage>
        <taxon>Bacteria</taxon>
        <taxon>Pseudomonadati</taxon>
        <taxon>Pseudomonadota</taxon>
        <taxon>Alphaproteobacteria</taxon>
        <taxon>Rhodobacterales</taxon>
        <taxon>Paracoccaceae</taxon>
        <taxon>Paragemmobacter</taxon>
    </lineage>
</organism>
<dbReference type="EMBL" id="CP028918">
    <property type="protein sequence ID" value="AWB47329.1"/>
    <property type="molecule type" value="Genomic_DNA"/>
</dbReference>
<feature type="transmembrane region" description="Helical" evidence="1">
    <location>
        <begin position="59"/>
        <end position="84"/>
    </location>
</feature>
<keyword evidence="1" id="KW-1133">Transmembrane helix</keyword>
<dbReference type="Proteomes" id="UP000244496">
    <property type="component" value="Chromosome"/>
</dbReference>
<feature type="transmembrane region" description="Helical" evidence="1">
    <location>
        <begin position="132"/>
        <end position="155"/>
    </location>
</feature>
<dbReference type="KEGG" id="geh:HYN69_01345"/>